<keyword evidence="3" id="KW-1185">Reference proteome</keyword>
<evidence type="ECO:0000313" key="3">
    <source>
        <dbReference type="Proteomes" id="UP000569732"/>
    </source>
</evidence>
<comment type="caution">
    <text evidence="2">The sequence shown here is derived from an EMBL/GenBank/DDBJ whole genome shotgun (WGS) entry which is preliminary data.</text>
</comment>
<reference evidence="2 3" key="1">
    <citation type="submission" date="2020-07" db="EMBL/GenBank/DDBJ databases">
        <title>Endozoicomonas sp. nov., isolated from sediment.</title>
        <authorList>
            <person name="Gu T."/>
        </authorList>
    </citation>
    <scope>NUCLEOTIDE SEQUENCE [LARGE SCALE GENOMIC DNA]</scope>
    <source>
        <strain evidence="2 3">SM1973</strain>
    </source>
</reference>
<sequence length="162" mass="18377">MNKFTLTVLYAIGAFTMTANAESNLQQQPLFNCTTGLKSCLEKMYTEVFHNPQQINHFFAKDYTQYADGEILNLTEFKKHVEIVRNKVSDINFEVTEAAKSEDTISDRHLVNLELHSGEKAVIEIIQISKLKNGKIHELHELSRVISGDKALKALASQKHND</sequence>
<dbReference type="Proteomes" id="UP000569732">
    <property type="component" value="Unassembled WGS sequence"/>
</dbReference>
<gene>
    <name evidence="2" type="ORF">H0A36_21360</name>
</gene>
<organism evidence="2 3">
    <name type="scientific">Spartinivicinus marinus</name>
    <dbReference type="NCBI Taxonomy" id="2994442"/>
    <lineage>
        <taxon>Bacteria</taxon>
        <taxon>Pseudomonadati</taxon>
        <taxon>Pseudomonadota</taxon>
        <taxon>Gammaproteobacteria</taxon>
        <taxon>Oceanospirillales</taxon>
        <taxon>Zooshikellaceae</taxon>
        <taxon>Spartinivicinus</taxon>
    </lineage>
</organism>
<dbReference type="SUPFAM" id="SSF54427">
    <property type="entry name" value="NTF2-like"/>
    <property type="match status" value="1"/>
</dbReference>
<name>A0A853IGG1_9GAMM</name>
<dbReference type="AlphaFoldDB" id="A0A853IGG1"/>
<keyword evidence="1" id="KW-0732">Signal</keyword>
<evidence type="ECO:0008006" key="4">
    <source>
        <dbReference type="Google" id="ProtNLM"/>
    </source>
</evidence>
<dbReference type="InterPro" id="IPR032710">
    <property type="entry name" value="NTF2-like_dom_sf"/>
</dbReference>
<evidence type="ECO:0000256" key="1">
    <source>
        <dbReference type="SAM" id="SignalP"/>
    </source>
</evidence>
<dbReference type="Gene3D" id="3.10.450.50">
    <property type="match status" value="1"/>
</dbReference>
<dbReference type="RefSeq" id="WP_180570572.1">
    <property type="nucleotide sequence ID" value="NZ_JACCKB010000045.1"/>
</dbReference>
<proteinExistence type="predicted"/>
<dbReference type="EMBL" id="JACCKB010000045">
    <property type="protein sequence ID" value="NYZ68567.1"/>
    <property type="molecule type" value="Genomic_DNA"/>
</dbReference>
<accession>A0A853IGG1</accession>
<feature type="chain" id="PRO_5032863981" description="SnoaL-like domain-containing protein" evidence="1">
    <location>
        <begin position="22"/>
        <end position="162"/>
    </location>
</feature>
<evidence type="ECO:0000313" key="2">
    <source>
        <dbReference type="EMBL" id="NYZ68567.1"/>
    </source>
</evidence>
<feature type="signal peptide" evidence="1">
    <location>
        <begin position="1"/>
        <end position="21"/>
    </location>
</feature>
<protein>
    <recommendedName>
        <fullName evidence="4">SnoaL-like domain-containing protein</fullName>
    </recommendedName>
</protein>